<dbReference type="EMBL" id="PRKZ01000001">
    <property type="protein sequence ID" value="RAW52144.1"/>
    <property type="molecule type" value="Genomic_DNA"/>
</dbReference>
<evidence type="ECO:0000313" key="2">
    <source>
        <dbReference type="EMBL" id="RAW52144.1"/>
    </source>
</evidence>
<feature type="domain" description="DUF4832" evidence="1">
    <location>
        <begin position="298"/>
        <end position="455"/>
    </location>
</feature>
<evidence type="ECO:0000259" key="1">
    <source>
        <dbReference type="Pfam" id="PF16116"/>
    </source>
</evidence>
<accession>A0A329TS63</accession>
<dbReference type="Pfam" id="PF16116">
    <property type="entry name" value="DUF4832"/>
    <property type="match status" value="1"/>
</dbReference>
<dbReference type="Proteomes" id="UP000251634">
    <property type="component" value="Unassembled WGS sequence"/>
</dbReference>
<name>A0A329TS63_9FIRM</name>
<gene>
    <name evidence="2" type="ORF">C4N25_01650</name>
</gene>
<proteinExistence type="predicted"/>
<dbReference type="InterPro" id="IPR032267">
    <property type="entry name" value="DUF4832"/>
</dbReference>
<dbReference type="AlphaFoldDB" id="A0A329TS63"/>
<organism evidence="2 3">
    <name type="scientific">Faecalibacterium prausnitzii</name>
    <dbReference type="NCBI Taxonomy" id="853"/>
    <lineage>
        <taxon>Bacteria</taxon>
        <taxon>Bacillati</taxon>
        <taxon>Bacillota</taxon>
        <taxon>Clostridia</taxon>
        <taxon>Eubacteriales</taxon>
        <taxon>Oscillospiraceae</taxon>
        <taxon>Faecalibacterium</taxon>
    </lineage>
</organism>
<sequence length="475" mass="52255">MTPTWSLQTASGPWKECRMSHSSSTTGSIMAELASLLAAGLFLLGMGGSMLKNAATQTRIYTPDESAFPNAQIGYAPMTDSAYAQDSLLRYVELRWREVEPQEGVYAWDALDAQYGFRDLRARGIHLVVRFVCDVPGQESHMDIPDWLYAQTGDGSWYSTDYGKGYSPDYSNATFRAAHRRVLAALGEHFGTDGFVTYVELGSLGHWGEWHIKTGEGLVPMPGEAIRDEYVADYEAAFPTAKLLMRRPFNITAAHGLGVYNDMTGHGKDTAEWLGWLQNGGWYGEEPNALAPMPAFWQNAPVGGEFTSSIPMKTMLRSQLSQTVELVQQSHMSFLGPKVAEETYRGGYNAVLKNLGYRLRVTQLTLTPGPGGTTVTLMIRNDGNAPFYWDWSTNLYLEDAAGNPLRTLPLGLSLPELLPGQEQTVSVTLEGVRLSLSGKNGGQRLTLGIVDPMTGRDAVRFAMKTKIRNGRAVLI</sequence>
<evidence type="ECO:0000313" key="3">
    <source>
        <dbReference type="Proteomes" id="UP000251634"/>
    </source>
</evidence>
<dbReference type="Gene3D" id="3.20.20.80">
    <property type="entry name" value="Glycosidases"/>
    <property type="match status" value="1"/>
</dbReference>
<protein>
    <submittedName>
        <fullName evidence="2">DUF4832 domain-containing protein</fullName>
    </submittedName>
</protein>
<reference evidence="2 3" key="1">
    <citation type="submission" date="2018-02" db="EMBL/GenBank/DDBJ databases">
        <title>Complete genome sequencing of Faecalibacterium prausnitzii strains isolated from the human gut.</title>
        <authorList>
            <person name="Fitzgerald B.C."/>
            <person name="Shkoporov A.N."/>
            <person name="Ross P.R."/>
            <person name="Hill C."/>
        </authorList>
    </citation>
    <scope>NUCLEOTIDE SEQUENCE [LARGE SCALE GENOMIC DNA]</scope>
    <source>
        <strain evidence="2 3">APC942/8-14-2</strain>
    </source>
</reference>
<dbReference type="InterPro" id="IPR017853">
    <property type="entry name" value="GH"/>
</dbReference>
<comment type="caution">
    <text evidence="2">The sequence shown here is derived from an EMBL/GenBank/DDBJ whole genome shotgun (WGS) entry which is preliminary data.</text>
</comment>
<dbReference type="SUPFAM" id="SSF51445">
    <property type="entry name" value="(Trans)glycosidases"/>
    <property type="match status" value="1"/>
</dbReference>